<dbReference type="GeneID" id="78559572"/>
<dbReference type="RefSeq" id="WP_014576448.1">
    <property type="nucleotide sequence ID" value="NZ_CP076686.1"/>
</dbReference>
<protein>
    <submittedName>
        <fullName evidence="1">Uncharacterized protein</fullName>
    </submittedName>
</protein>
<keyword evidence="2" id="KW-1185">Reference proteome</keyword>
<evidence type="ECO:0000313" key="2">
    <source>
        <dbReference type="Proteomes" id="UP000683442"/>
    </source>
</evidence>
<gene>
    <name evidence="1" type="ORF">KQ249_08980</name>
</gene>
<sequence length="171" mass="19473">MLHTPLPLALHAMKVSELQNMFIEELKYLLADWKFVKSKRQFQLTENDLVWFLHIGCINHVEDFDAVADIAVEFRAGRERVCIVGAELGNIQGAGQHRFPVSNTEETKSSAIELYKYFQEHGVPFLRKYSDPATVLNTLSNGGKDALLISPFLNQHQNQIDRLRAQYGIGM</sequence>
<name>A0ABX8ISG7_9GAMM</name>
<proteinExistence type="predicted"/>
<dbReference type="Proteomes" id="UP000683442">
    <property type="component" value="Chromosome"/>
</dbReference>
<evidence type="ECO:0000313" key="1">
    <source>
        <dbReference type="EMBL" id="QWV14702.1"/>
    </source>
</evidence>
<organism evidence="1 2">
    <name type="scientific">Marinobacter adhaerens</name>
    <dbReference type="NCBI Taxonomy" id="1033846"/>
    <lineage>
        <taxon>Bacteria</taxon>
        <taxon>Pseudomonadati</taxon>
        <taxon>Pseudomonadota</taxon>
        <taxon>Gammaproteobacteria</taxon>
        <taxon>Pseudomonadales</taxon>
        <taxon>Marinobacteraceae</taxon>
        <taxon>Marinobacter</taxon>
    </lineage>
</organism>
<dbReference type="EMBL" id="CP076686">
    <property type="protein sequence ID" value="QWV14702.1"/>
    <property type="molecule type" value="Genomic_DNA"/>
</dbReference>
<accession>A0ABX8ISG7</accession>
<reference evidence="1 2" key="1">
    <citation type="submission" date="2021-06" db="EMBL/GenBank/DDBJ databases">
        <title>Microbial metabolic specificity influences pelagic lipid remineralization.</title>
        <authorList>
            <person name="Behrendt L."/>
            <person name="Hunter J.E."/>
            <person name="Alcolombri U."/>
            <person name="Smriga S."/>
            <person name="Mincer T."/>
            <person name="Lowenstein D.P."/>
            <person name="Peaudecerf F.J."/>
            <person name="Fernandez V.I."/>
            <person name="Fredricks H."/>
            <person name="Almblad H."/>
            <person name="Harrison J.J."/>
            <person name="Stocker R."/>
            <person name="Van Mooy B.A.S."/>
        </authorList>
    </citation>
    <scope>NUCLEOTIDE SEQUENCE [LARGE SCALE GENOMIC DNA]</scope>
    <source>
        <strain evidence="1 2">HP15-B</strain>
    </source>
</reference>